<accession>A0A3N7HMS7</accession>
<feature type="region of interest" description="Disordered" evidence="1">
    <location>
        <begin position="32"/>
        <end position="163"/>
    </location>
</feature>
<evidence type="ECO:0000256" key="1">
    <source>
        <dbReference type="SAM" id="MobiDB-lite"/>
    </source>
</evidence>
<organism evidence="4 5">
    <name type="scientific">Piscinibacter terrae</name>
    <dbReference type="NCBI Taxonomy" id="2496871"/>
    <lineage>
        <taxon>Bacteria</taxon>
        <taxon>Pseudomonadati</taxon>
        <taxon>Pseudomonadota</taxon>
        <taxon>Betaproteobacteria</taxon>
        <taxon>Burkholderiales</taxon>
        <taxon>Sphaerotilaceae</taxon>
        <taxon>Piscinibacter</taxon>
    </lineage>
</organism>
<feature type="compositionally biased region" description="Basic and acidic residues" evidence="1">
    <location>
        <begin position="80"/>
        <end position="107"/>
    </location>
</feature>
<proteinExistence type="predicted"/>
<feature type="domain" description="DUF4124" evidence="3">
    <location>
        <begin position="15"/>
        <end position="56"/>
    </location>
</feature>
<evidence type="ECO:0000313" key="5">
    <source>
        <dbReference type="Proteomes" id="UP000267464"/>
    </source>
</evidence>
<feature type="compositionally biased region" description="Basic and acidic residues" evidence="1">
    <location>
        <begin position="123"/>
        <end position="163"/>
    </location>
</feature>
<feature type="chain" id="PRO_5018187754" evidence="2">
    <location>
        <begin position="24"/>
        <end position="163"/>
    </location>
</feature>
<feature type="compositionally biased region" description="Low complexity" evidence="1">
    <location>
        <begin position="67"/>
        <end position="78"/>
    </location>
</feature>
<dbReference type="InterPro" id="IPR025392">
    <property type="entry name" value="DUF4124"/>
</dbReference>
<dbReference type="Pfam" id="PF13511">
    <property type="entry name" value="DUF4124"/>
    <property type="match status" value="1"/>
</dbReference>
<dbReference type="Proteomes" id="UP000267464">
    <property type="component" value="Unassembled WGS sequence"/>
</dbReference>
<dbReference type="OrthoDB" id="9181422at2"/>
<evidence type="ECO:0000259" key="3">
    <source>
        <dbReference type="Pfam" id="PF13511"/>
    </source>
</evidence>
<reference evidence="4 5" key="2">
    <citation type="submission" date="2018-12" db="EMBL/GenBank/DDBJ databases">
        <title>Rhizobacter gummiphilus sp. nov., a rubber-degrading bacterium isolated from the soil of a botanical garden in Japan.</title>
        <authorList>
            <person name="Shunsuke S.S."/>
        </authorList>
    </citation>
    <scope>NUCLEOTIDE SEQUENCE [LARGE SCALE GENOMIC DNA]</scope>
    <source>
        <strain evidence="4 5">S-16</strain>
    </source>
</reference>
<gene>
    <name evidence="4" type="ORF">DZC73_14970</name>
</gene>
<dbReference type="RefSeq" id="WP_124541173.1">
    <property type="nucleotide sequence ID" value="NZ_QUSW01000004.1"/>
</dbReference>
<sequence length="163" mass="17795">MRRLTVVLVSALVGATLAMPAAAQWKWRSKTGQIQYSDTPPPAGTPDQDILQRPNSGQQRRVLSPVAASAASGAASGARVDPELEAKRKKGEQDEAAKKKAEDDKLAAQRAENCARAKSYQRTLDEGGRIARTNDKGEREILDDKQRAEEARRARDVINSECK</sequence>
<dbReference type="EMBL" id="QUSW01000004">
    <property type="protein sequence ID" value="RQP23460.1"/>
    <property type="molecule type" value="Genomic_DNA"/>
</dbReference>
<feature type="signal peptide" evidence="2">
    <location>
        <begin position="1"/>
        <end position="23"/>
    </location>
</feature>
<protein>
    <submittedName>
        <fullName evidence="4">DUF4124 domain-containing protein</fullName>
    </submittedName>
</protein>
<reference evidence="4 5" key="1">
    <citation type="submission" date="2018-08" db="EMBL/GenBank/DDBJ databases">
        <authorList>
            <person name="Khan S.A."/>
            <person name="Jeon C.O."/>
            <person name="Chun B.H."/>
            <person name="Jeong S.E."/>
        </authorList>
    </citation>
    <scope>NUCLEOTIDE SEQUENCE [LARGE SCALE GENOMIC DNA]</scope>
    <source>
        <strain evidence="4 5">S-16</strain>
    </source>
</reference>
<evidence type="ECO:0000256" key="2">
    <source>
        <dbReference type="SAM" id="SignalP"/>
    </source>
</evidence>
<comment type="caution">
    <text evidence="4">The sequence shown here is derived from an EMBL/GenBank/DDBJ whole genome shotgun (WGS) entry which is preliminary data.</text>
</comment>
<name>A0A3N7HMS7_9BURK</name>
<keyword evidence="5" id="KW-1185">Reference proteome</keyword>
<dbReference type="AlphaFoldDB" id="A0A3N7HMS7"/>
<evidence type="ECO:0000313" key="4">
    <source>
        <dbReference type="EMBL" id="RQP23460.1"/>
    </source>
</evidence>
<keyword evidence="2" id="KW-0732">Signal</keyword>